<dbReference type="AlphaFoldDB" id="A0A3N6PYD8"/>
<sequence length="247" mass="26416">MSRLKVLYGFHAVTARLRHDASTVEDVYYDPTRRDRRMQDFLQAAKDAGARVIAADETRLWGLAHTERHQGVVARVHDMPLAQNLAELLDGINGSPLLLVLDGVTDPHNLGACLRVADAAGAHAVIAPRDRAVGLNATAAKVASGAADTVPYITVTNLARALRELKEAGVWVVGTSDDASASVYQTKLDGPVAIVMGAEGEGMRRLTRETCDEVMHIPMAGTVESLNVSVASGVCLFEAVRQRTAAR</sequence>
<evidence type="ECO:0000313" key="9">
    <source>
        <dbReference type="Proteomes" id="UP000272778"/>
    </source>
</evidence>
<dbReference type="CDD" id="cd18103">
    <property type="entry name" value="SpoU-like_RlmB"/>
    <property type="match status" value="1"/>
</dbReference>
<dbReference type="SUPFAM" id="SSF75217">
    <property type="entry name" value="alpha/beta knot"/>
    <property type="match status" value="1"/>
</dbReference>
<comment type="catalytic activity">
    <reaction evidence="6">
        <text>guanosine(2251) in 23S rRNA + S-adenosyl-L-methionine = 2'-O-methylguanosine(2251) in 23S rRNA + S-adenosyl-L-homocysteine + H(+)</text>
        <dbReference type="Rhea" id="RHEA:24140"/>
        <dbReference type="Rhea" id="RHEA-COMP:10239"/>
        <dbReference type="Rhea" id="RHEA-COMP:10241"/>
        <dbReference type="ChEBI" id="CHEBI:15378"/>
        <dbReference type="ChEBI" id="CHEBI:57856"/>
        <dbReference type="ChEBI" id="CHEBI:59789"/>
        <dbReference type="ChEBI" id="CHEBI:74269"/>
        <dbReference type="ChEBI" id="CHEBI:74445"/>
        <dbReference type="EC" id="2.1.1.185"/>
    </reaction>
</comment>
<evidence type="ECO:0000256" key="4">
    <source>
        <dbReference type="ARBA" id="ARBA00022679"/>
    </source>
</evidence>
<dbReference type="InterPro" id="IPR024915">
    <property type="entry name" value="23S_rRNA_MeTrfase_RlmB"/>
</dbReference>
<comment type="function">
    <text evidence="6">Specifically methylates the ribose of guanosine 2251 in 23S rRNA.</text>
</comment>
<feature type="binding site" evidence="6">
    <location>
        <position position="217"/>
    </location>
    <ligand>
        <name>S-adenosyl-L-methionine</name>
        <dbReference type="ChEBI" id="CHEBI:59789"/>
    </ligand>
</feature>
<dbReference type="RefSeq" id="WP_124150694.1">
    <property type="nucleotide sequence ID" value="NZ_RQIS01000005.1"/>
</dbReference>
<evidence type="ECO:0000256" key="6">
    <source>
        <dbReference type="HAMAP-Rule" id="MF_01887"/>
    </source>
</evidence>
<keyword evidence="2 6" id="KW-0698">rRNA processing</keyword>
<dbReference type="InterPro" id="IPR001537">
    <property type="entry name" value="SpoU_MeTrfase"/>
</dbReference>
<name>A0A3N6PYD8_9BURK</name>
<evidence type="ECO:0000256" key="1">
    <source>
        <dbReference type="ARBA" id="ARBA00022490"/>
    </source>
</evidence>
<dbReference type="SUPFAM" id="SSF55315">
    <property type="entry name" value="L30e-like"/>
    <property type="match status" value="1"/>
</dbReference>
<keyword evidence="1 6" id="KW-0963">Cytoplasm</keyword>
<protein>
    <recommendedName>
        <fullName evidence="6">23S rRNA (guanosine-2'-O-)-methyltransferase RlmB</fullName>
        <ecNumber evidence="6">2.1.1.185</ecNumber>
    </recommendedName>
    <alternativeName>
        <fullName evidence="6">23S rRNA (guanosine2251 2'-O)-methyltransferase</fullName>
    </alternativeName>
    <alternativeName>
        <fullName evidence="6">23S rRNA Gm2251 2'-O-methyltransferase</fullName>
    </alternativeName>
</protein>
<dbReference type="InterPro" id="IPR029064">
    <property type="entry name" value="Ribosomal_eL30-like_sf"/>
</dbReference>
<dbReference type="InterPro" id="IPR029028">
    <property type="entry name" value="Alpha/beta_knot_MTases"/>
</dbReference>
<comment type="caution">
    <text evidence="8">The sequence shown here is derived from an EMBL/GenBank/DDBJ whole genome shotgun (WGS) entry which is preliminary data.</text>
</comment>
<evidence type="ECO:0000256" key="2">
    <source>
        <dbReference type="ARBA" id="ARBA00022552"/>
    </source>
</evidence>
<evidence type="ECO:0000313" key="8">
    <source>
        <dbReference type="EMBL" id="RQH07500.1"/>
    </source>
</evidence>
<feature type="domain" description="RNA 2-O ribose methyltransferase substrate binding" evidence="7">
    <location>
        <begin position="6"/>
        <end position="82"/>
    </location>
</feature>
<dbReference type="GO" id="GO:0070039">
    <property type="term" value="F:rRNA (guanosine-2'-O-)-methyltransferase activity"/>
    <property type="evidence" value="ECO:0007669"/>
    <property type="project" value="UniProtKB-UniRule"/>
</dbReference>
<comment type="similarity">
    <text evidence="6">Belongs to the class IV-like SAM-binding methyltransferase superfamily. RNA methyltransferase TrmH family. RlmB subfamily.</text>
</comment>
<keyword evidence="9" id="KW-1185">Reference proteome</keyword>
<dbReference type="InterPro" id="IPR029026">
    <property type="entry name" value="tRNA_m1G_MTases_N"/>
</dbReference>
<dbReference type="PANTHER" id="PTHR46429:SF1">
    <property type="entry name" value="23S RRNA (GUANOSINE-2'-O-)-METHYLTRANSFERASE RLMB"/>
    <property type="match status" value="1"/>
</dbReference>
<accession>A0A3N6PYD8</accession>
<gene>
    <name evidence="6 8" type="primary">rlmB</name>
    <name evidence="8" type="ORF">D1Y85_08950</name>
</gene>
<dbReference type="Proteomes" id="UP000272778">
    <property type="component" value="Unassembled WGS sequence"/>
</dbReference>
<dbReference type="InterPro" id="IPR004441">
    <property type="entry name" value="rRNA_MeTrfase_TrmH"/>
</dbReference>
<organism evidence="8 9">
    <name type="scientific">Paraburkholderia dinghuensis</name>
    <dbReference type="NCBI Taxonomy" id="2305225"/>
    <lineage>
        <taxon>Bacteria</taxon>
        <taxon>Pseudomonadati</taxon>
        <taxon>Pseudomonadota</taxon>
        <taxon>Betaproteobacteria</taxon>
        <taxon>Burkholderiales</taxon>
        <taxon>Burkholderiaceae</taxon>
        <taxon>Paraburkholderia</taxon>
    </lineage>
</organism>
<keyword evidence="5 6" id="KW-0949">S-adenosyl-L-methionine</keyword>
<comment type="subcellular location">
    <subcellularLocation>
        <location evidence="6">Cytoplasm</location>
    </subcellularLocation>
</comment>
<evidence type="ECO:0000256" key="3">
    <source>
        <dbReference type="ARBA" id="ARBA00022603"/>
    </source>
</evidence>
<dbReference type="HAMAP" id="MF_01887">
    <property type="entry name" value="23SrRNA_methyltr_B"/>
    <property type="match status" value="1"/>
</dbReference>
<dbReference type="NCBIfam" id="TIGR00186">
    <property type="entry name" value="rRNA_methyl_3"/>
    <property type="match status" value="1"/>
</dbReference>
<dbReference type="Gene3D" id="3.30.1330.30">
    <property type="match status" value="1"/>
</dbReference>
<dbReference type="Gene3D" id="3.40.1280.10">
    <property type="match status" value="1"/>
</dbReference>
<feature type="binding site" evidence="6">
    <location>
        <position position="197"/>
    </location>
    <ligand>
        <name>S-adenosyl-L-methionine</name>
        <dbReference type="ChEBI" id="CHEBI:59789"/>
    </ligand>
</feature>
<proteinExistence type="inferred from homology"/>
<dbReference type="EC" id="2.1.1.185" evidence="6"/>
<dbReference type="OrthoDB" id="9785673at2"/>
<dbReference type="PANTHER" id="PTHR46429">
    <property type="entry name" value="23S RRNA (GUANOSINE-2'-O-)-METHYLTRANSFERASE RLMB"/>
    <property type="match status" value="1"/>
</dbReference>
<dbReference type="Pfam" id="PF00588">
    <property type="entry name" value="SpoU_methylase"/>
    <property type="match status" value="1"/>
</dbReference>
<dbReference type="Pfam" id="PF08032">
    <property type="entry name" value="SpoU_sub_bind"/>
    <property type="match status" value="1"/>
</dbReference>
<feature type="binding site" evidence="6">
    <location>
        <position position="226"/>
    </location>
    <ligand>
        <name>S-adenosyl-L-methionine</name>
        <dbReference type="ChEBI" id="CHEBI:59789"/>
    </ligand>
</feature>
<dbReference type="InterPro" id="IPR013123">
    <property type="entry name" value="SpoU_subst-bd"/>
</dbReference>
<reference evidence="8 9" key="1">
    <citation type="submission" date="2018-11" db="EMBL/GenBank/DDBJ databases">
        <title>Paraburkholderia sp. DHOA04, isolated from soil.</title>
        <authorList>
            <person name="Gao Z.-H."/>
            <person name="Qiu L.-H."/>
            <person name="Fu J.-C."/>
        </authorList>
    </citation>
    <scope>NUCLEOTIDE SEQUENCE [LARGE SCALE GENOMIC DNA]</scope>
    <source>
        <strain evidence="8 9">DHOA04</strain>
    </source>
</reference>
<dbReference type="FunFam" id="3.40.1280.10:FF:000008">
    <property type="entry name" value="Group 3 RNA methyltransferase TrmH"/>
    <property type="match status" value="1"/>
</dbReference>
<keyword evidence="4 6" id="KW-0808">Transferase</keyword>
<dbReference type="GO" id="GO:0003723">
    <property type="term" value="F:RNA binding"/>
    <property type="evidence" value="ECO:0007669"/>
    <property type="project" value="InterPro"/>
</dbReference>
<dbReference type="EMBL" id="RQIS01000005">
    <property type="protein sequence ID" value="RQH07500.1"/>
    <property type="molecule type" value="Genomic_DNA"/>
</dbReference>
<evidence type="ECO:0000256" key="5">
    <source>
        <dbReference type="ARBA" id="ARBA00022691"/>
    </source>
</evidence>
<dbReference type="SMART" id="SM00967">
    <property type="entry name" value="SpoU_sub_bind"/>
    <property type="match status" value="1"/>
</dbReference>
<dbReference type="GO" id="GO:0005829">
    <property type="term" value="C:cytosol"/>
    <property type="evidence" value="ECO:0007669"/>
    <property type="project" value="TreeGrafter"/>
</dbReference>
<keyword evidence="3 6" id="KW-0489">Methyltransferase</keyword>
<evidence type="ECO:0000259" key="7">
    <source>
        <dbReference type="SMART" id="SM00967"/>
    </source>
</evidence>